<evidence type="ECO:0000313" key="2">
    <source>
        <dbReference type="EMBL" id="SFR82566.1"/>
    </source>
</evidence>
<keyword evidence="3" id="KW-1185">Reference proteome</keyword>
<dbReference type="STRING" id="1166337.SAMN05192580_0890"/>
<name>A0A1I6JUE4_9SPHN</name>
<evidence type="ECO:0008006" key="4">
    <source>
        <dbReference type="Google" id="ProtNLM"/>
    </source>
</evidence>
<dbReference type="AlphaFoldDB" id="A0A1I6JUE4"/>
<reference evidence="2 3" key="1">
    <citation type="submission" date="2016-10" db="EMBL/GenBank/DDBJ databases">
        <authorList>
            <person name="de Groot N.N."/>
        </authorList>
    </citation>
    <scope>NUCLEOTIDE SEQUENCE [LARGE SCALE GENOMIC DNA]</scope>
    <source>
        <strain evidence="2 3">S5-249</strain>
    </source>
</reference>
<dbReference type="RefSeq" id="WP_093311259.1">
    <property type="nucleotide sequence ID" value="NZ_FOZG01000001.1"/>
</dbReference>
<evidence type="ECO:0000313" key="3">
    <source>
        <dbReference type="Proteomes" id="UP000198824"/>
    </source>
</evidence>
<organism evidence="2 3">
    <name type="scientific">Sphingomonas jatrophae</name>
    <dbReference type="NCBI Taxonomy" id="1166337"/>
    <lineage>
        <taxon>Bacteria</taxon>
        <taxon>Pseudomonadati</taxon>
        <taxon>Pseudomonadota</taxon>
        <taxon>Alphaproteobacteria</taxon>
        <taxon>Sphingomonadales</taxon>
        <taxon>Sphingomonadaceae</taxon>
        <taxon>Sphingomonas</taxon>
    </lineage>
</organism>
<protein>
    <recommendedName>
        <fullName evidence="4">Protease inhibitor Inh</fullName>
    </recommendedName>
</protein>
<keyword evidence="1" id="KW-0732">Signal</keyword>
<sequence>MRRGLRLLAVALLPVAVAACGGGNSPVGNAAVEVGDLDAVATAGPTVAEVLAQGNDTVAPTPRPDTFDHLGRWAVNAAACPTRFWRFTAEGAADDAGTSCRVTEEGPVSATSKKLALRCTDEGIQTIESWALNLHTDGTMGVSRTEGGNGVPRTVTLRRCG</sequence>
<dbReference type="PROSITE" id="PS51257">
    <property type="entry name" value="PROKAR_LIPOPROTEIN"/>
    <property type="match status" value="1"/>
</dbReference>
<dbReference type="OrthoDB" id="7595923at2"/>
<proteinExistence type="predicted"/>
<gene>
    <name evidence="2" type="ORF">SAMN05192580_0890</name>
</gene>
<evidence type="ECO:0000256" key="1">
    <source>
        <dbReference type="SAM" id="SignalP"/>
    </source>
</evidence>
<dbReference type="EMBL" id="FOZG01000001">
    <property type="protein sequence ID" value="SFR82566.1"/>
    <property type="molecule type" value="Genomic_DNA"/>
</dbReference>
<accession>A0A1I6JUE4</accession>
<feature type="chain" id="PRO_5011522055" description="Protease inhibitor Inh" evidence="1">
    <location>
        <begin position="19"/>
        <end position="161"/>
    </location>
</feature>
<dbReference type="Proteomes" id="UP000198824">
    <property type="component" value="Unassembled WGS sequence"/>
</dbReference>
<feature type="signal peptide" evidence="1">
    <location>
        <begin position="1"/>
        <end position="18"/>
    </location>
</feature>